<dbReference type="GeneID" id="43837929"/>
<dbReference type="GO" id="GO:0005886">
    <property type="term" value="C:plasma membrane"/>
    <property type="evidence" value="ECO:0007669"/>
    <property type="project" value="UniProtKB-SubCell"/>
</dbReference>
<name>A0A1H3HA18_9EURY</name>
<dbReference type="PANTHER" id="PTHR43848:SF2">
    <property type="entry name" value="PUTRESCINE TRANSPORT SYSTEM PERMEASE PROTEIN POTI"/>
    <property type="match status" value="1"/>
</dbReference>
<dbReference type="EMBL" id="FNPC01000003">
    <property type="protein sequence ID" value="SDY12321.1"/>
    <property type="molecule type" value="Genomic_DNA"/>
</dbReference>
<feature type="transmembrane region" description="Helical" evidence="8">
    <location>
        <begin position="126"/>
        <end position="147"/>
    </location>
</feature>
<dbReference type="Gene3D" id="1.10.3720.10">
    <property type="entry name" value="MetI-like"/>
    <property type="match status" value="1"/>
</dbReference>
<dbReference type="OrthoDB" id="11163at2157"/>
<organism evidence="10 11">
    <name type="scientific">Halopenitus persicus</name>
    <dbReference type="NCBI Taxonomy" id="1048396"/>
    <lineage>
        <taxon>Archaea</taxon>
        <taxon>Methanobacteriati</taxon>
        <taxon>Methanobacteriota</taxon>
        <taxon>Stenosarchaea group</taxon>
        <taxon>Halobacteria</taxon>
        <taxon>Halobacteriales</taxon>
        <taxon>Haloferacaceae</taxon>
        <taxon>Halopenitus</taxon>
    </lineage>
</organism>
<dbReference type="Proteomes" id="UP000199079">
    <property type="component" value="Unassembled WGS sequence"/>
</dbReference>
<dbReference type="PANTHER" id="PTHR43848">
    <property type="entry name" value="PUTRESCINE TRANSPORT SYSTEM PERMEASE PROTEIN POTI"/>
    <property type="match status" value="1"/>
</dbReference>
<evidence type="ECO:0000256" key="4">
    <source>
        <dbReference type="ARBA" id="ARBA00022475"/>
    </source>
</evidence>
<dbReference type="InterPro" id="IPR035906">
    <property type="entry name" value="MetI-like_sf"/>
</dbReference>
<dbReference type="CDD" id="cd06261">
    <property type="entry name" value="TM_PBP2"/>
    <property type="match status" value="1"/>
</dbReference>
<feature type="transmembrane region" description="Helical" evidence="8">
    <location>
        <begin position="204"/>
        <end position="225"/>
    </location>
</feature>
<evidence type="ECO:0000313" key="10">
    <source>
        <dbReference type="EMBL" id="SDY12321.1"/>
    </source>
</evidence>
<evidence type="ECO:0000256" key="3">
    <source>
        <dbReference type="ARBA" id="ARBA00022448"/>
    </source>
</evidence>
<feature type="domain" description="ABC transmembrane type-1" evidence="9">
    <location>
        <begin position="88"/>
        <end position="278"/>
    </location>
</feature>
<dbReference type="AlphaFoldDB" id="A0A1H3HA18"/>
<accession>A0A1H3HA18</accession>
<feature type="transmembrane region" description="Helical" evidence="8">
    <location>
        <begin position="159"/>
        <end position="177"/>
    </location>
</feature>
<evidence type="ECO:0000256" key="6">
    <source>
        <dbReference type="ARBA" id="ARBA00022989"/>
    </source>
</evidence>
<dbReference type="InterPro" id="IPR051789">
    <property type="entry name" value="Bact_Polyamine_Transport"/>
</dbReference>
<dbReference type="PROSITE" id="PS50928">
    <property type="entry name" value="ABC_TM1"/>
    <property type="match status" value="1"/>
</dbReference>
<reference evidence="11" key="1">
    <citation type="submission" date="2016-10" db="EMBL/GenBank/DDBJ databases">
        <authorList>
            <person name="Varghese N."/>
            <person name="Submissions S."/>
        </authorList>
    </citation>
    <scope>NUCLEOTIDE SEQUENCE [LARGE SCALE GENOMIC DNA]</scope>
    <source>
        <strain evidence="11">DC30,IBRC 10041,KCTC 4046</strain>
    </source>
</reference>
<dbReference type="InterPro" id="IPR000515">
    <property type="entry name" value="MetI-like"/>
</dbReference>
<keyword evidence="6 8" id="KW-1133">Transmembrane helix</keyword>
<dbReference type="Pfam" id="PF00528">
    <property type="entry name" value="BPD_transp_1"/>
    <property type="match status" value="1"/>
</dbReference>
<keyword evidence="3 8" id="KW-0813">Transport</keyword>
<keyword evidence="4" id="KW-1003">Cell membrane</keyword>
<feature type="transmembrane region" description="Helical" evidence="8">
    <location>
        <begin position="256"/>
        <end position="278"/>
    </location>
</feature>
<dbReference type="RefSeq" id="WP_021073806.1">
    <property type="nucleotide sequence ID" value="NZ_FNPC01000003.1"/>
</dbReference>
<evidence type="ECO:0000256" key="7">
    <source>
        <dbReference type="ARBA" id="ARBA00023136"/>
    </source>
</evidence>
<evidence type="ECO:0000256" key="5">
    <source>
        <dbReference type="ARBA" id="ARBA00022692"/>
    </source>
</evidence>
<gene>
    <name evidence="10" type="ORF">SAMN05216564_103187</name>
</gene>
<dbReference type="GO" id="GO:0055085">
    <property type="term" value="P:transmembrane transport"/>
    <property type="evidence" value="ECO:0007669"/>
    <property type="project" value="InterPro"/>
</dbReference>
<evidence type="ECO:0000256" key="2">
    <source>
        <dbReference type="ARBA" id="ARBA00007069"/>
    </source>
</evidence>
<evidence type="ECO:0000256" key="1">
    <source>
        <dbReference type="ARBA" id="ARBA00004651"/>
    </source>
</evidence>
<evidence type="ECO:0000259" key="9">
    <source>
        <dbReference type="PROSITE" id="PS50928"/>
    </source>
</evidence>
<protein>
    <submittedName>
        <fullName evidence="10">Spermidine/putrescine transport system permease protein</fullName>
    </submittedName>
</protein>
<comment type="similarity">
    <text evidence="2">Belongs to the binding-protein-dependent transport system permease family. CysTW subfamily.</text>
</comment>
<keyword evidence="5 8" id="KW-0812">Transmembrane</keyword>
<proteinExistence type="inferred from homology"/>
<evidence type="ECO:0000256" key="8">
    <source>
        <dbReference type="RuleBase" id="RU363032"/>
    </source>
</evidence>
<evidence type="ECO:0000313" key="11">
    <source>
        <dbReference type="Proteomes" id="UP000199079"/>
    </source>
</evidence>
<feature type="transmembrane region" description="Helical" evidence="8">
    <location>
        <begin position="92"/>
        <end position="114"/>
    </location>
</feature>
<feature type="transmembrane region" description="Helical" evidence="8">
    <location>
        <begin position="32"/>
        <end position="57"/>
    </location>
</feature>
<comment type="subcellular location">
    <subcellularLocation>
        <location evidence="1 8">Cell membrane</location>
        <topology evidence="1 8">Multi-pass membrane protein</topology>
    </subcellularLocation>
</comment>
<sequence length="281" mass="30801">MSVDAATSDGSAAEESAGQSPMNTVLNAVSGYWMPVWAILVFGFLYAPIAVLILFSFEQGTFSGFPWDGFTMQWYVQMVNDDRLIQSTLNSLYVGAFVTTGATILGTLGAIALVRGSFRRKGLFRALVIAPMTIPGLILGIALLLWFNMIGFNTSLRTVMLGQLVFVTPFVLITVSARLRGFDPELEEAARDLGASKWQTYRRVTLPILMPGIISGALFAFTLSFDDFLIAFFTSGVENTLPIYIWSKVQHGTDPVINAISAMVLLFSISLIVISELLRQR</sequence>
<keyword evidence="7 8" id="KW-0472">Membrane</keyword>
<keyword evidence="11" id="KW-1185">Reference proteome</keyword>
<dbReference type="SUPFAM" id="SSF161098">
    <property type="entry name" value="MetI-like"/>
    <property type="match status" value="1"/>
</dbReference>